<feature type="compositionally biased region" description="Polar residues" evidence="2">
    <location>
        <begin position="990"/>
        <end position="999"/>
    </location>
</feature>
<keyword evidence="4" id="KW-1185">Reference proteome</keyword>
<evidence type="ECO:0000256" key="1">
    <source>
        <dbReference type="SAM" id="Coils"/>
    </source>
</evidence>
<dbReference type="GO" id="GO:0000139">
    <property type="term" value="C:Golgi membrane"/>
    <property type="evidence" value="ECO:0007669"/>
    <property type="project" value="TreeGrafter"/>
</dbReference>
<evidence type="ECO:0000313" key="4">
    <source>
        <dbReference type="Proteomes" id="UP000290809"/>
    </source>
</evidence>
<feature type="compositionally biased region" description="Polar residues" evidence="2">
    <location>
        <begin position="1955"/>
        <end position="1966"/>
    </location>
</feature>
<keyword evidence="1" id="KW-0175">Coiled coil</keyword>
<accession>A0A430QFR1</accession>
<feature type="region of interest" description="Disordered" evidence="2">
    <location>
        <begin position="1955"/>
        <end position="1974"/>
    </location>
</feature>
<feature type="region of interest" description="Disordered" evidence="2">
    <location>
        <begin position="970"/>
        <end position="999"/>
    </location>
</feature>
<dbReference type="PANTHER" id="PTHR13066:SF2">
    <property type="entry name" value="GOLGIN-45"/>
    <property type="match status" value="1"/>
</dbReference>
<feature type="compositionally biased region" description="Low complexity" evidence="2">
    <location>
        <begin position="1081"/>
        <end position="1090"/>
    </location>
</feature>
<feature type="region of interest" description="Disordered" evidence="2">
    <location>
        <begin position="864"/>
        <end position="913"/>
    </location>
</feature>
<reference evidence="3 4" key="1">
    <citation type="journal article" date="2019" name="PLoS Pathog.">
        <title>Genome sequence of the bovine parasite Schistosoma bovis Tanzania.</title>
        <authorList>
            <person name="Oey H."/>
            <person name="Zakrzewski M."/>
            <person name="Gobert G."/>
            <person name="Gravermann K."/>
            <person name="Stoye J."/>
            <person name="Jones M."/>
            <person name="Mcmanus D."/>
            <person name="Krause L."/>
        </authorList>
    </citation>
    <scope>NUCLEOTIDE SEQUENCE [LARGE SCALE GENOMIC DNA]</scope>
    <source>
        <strain evidence="3 4">TAN1997</strain>
    </source>
</reference>
<feature type="compositionally biased region" description="Low complexity" evidence="2">
    <location>
        <begin position="864"/>
        <end position="892"/>
    </location>
</feature>
<dbReference type="Proteomes" id="UP000290809">
    <property type="component" value="Unassembled WGS sequence"/>
</dbReference>
<proteinExistence type="predicted"/>
<dbReference type="InterPro" id="IPR027095">
    <property type="entry name" value="Golgin-45"/>
</dbReference>
<feature type="region of interest" description="Disordered" evidence="2">
    <location>
        <begin position="1523"/>
        <end position="1542"/>
    </location>
</feature>
<protein>
    <submittedName>
        <fullName evidence="3">Uncharacterized protein</fullName>
    </submittedName>
</protein>
<dbReference type="GO" id="GO:0007030">
    <property type="term" value="P:Golgi organization"/>
    <property type="evidence" value="ECO:0007669"/>
    <property type="project" value="InterPro"/>
</dbReference>
<feature type="region of interest" description="Disordered" evidence="2">
    <location>
        <begin position="1081"/>
        <end position="1100"/>
    </location>
</feature>
<evidence type="ECO:0000313" key="3">
    <source>
        <dbReference type="EMBL" id="RTG86523.1"/>
    </source>
</evidence>
<comment type="caution">
    <text evidence="3">The sequence shown here is derived from an EMBL/GenBank/DDBJ whole genome shotgun (WGS) entry which is preliminary data.</text>
</comment>
<dbReference type="GO" id="GO:0043001">
    <property type="term" value="P:Golgi to plasma membrane protein transport"/>
    <property type="evidence" value="ECO:0007669"/>
    <property type="project" value="InterPro"/>
</dbReference>
<feature type="region of interest" description="Disordered" evidence="2">
    <location>
        <begin position="384"/>
        <end position="409"/>
    </location>
</feature>
<gene>
    <name evidence="3" type="ORF">DC041_0007791</name>
</gene>
<organism evidence="3 4">
    <name type="scientific">Schistosoma bovis</name>
    <name type="common">Blood fluke</name>
    <dbReference type="NCBI Taxonomy" id="6184"/>
    <lineage>
        <taxon>Eukaryota</taxon>
        <taxon>Metazoa</taxon>
        <taxon>Spiralia</taxon>
        <taxon>Lophotrochozoa</taxon>
        <taxon>Platyhelminthes</taxon>
        <taxon>Trematoda</taxon>
        <taxon>Digenea</taxon>
        <taxon>Strigeidida</taxon>
        <taxon>Schistosomatoidea</taxon>
        <taxon>Schistosomatidae</taxon>
        <taxon>Schistosoma</taxon>
    </lineage>
</organism>
<sequence length="2234" mass="249720">MPEYPLCPFSPSISEIQQVKREEIERRKRLRILQVRMQAKRNATKVRMLYNAKKQQLSDVVARDLQNDPTLETYWNLSVAQRRAKDRFHIAVDKLHKEKLTQDLAQHETQERIKEVRNTEKKRAALIASLPPPKGILSEEILKPSFACEPLVLVYDIEARNTIHTQNVQSGVVIKNNEVDEEKDIGSQSAAISACKEEQRIQAIERENAIHAREDLIKADMRGRQAMRKERVRQYYQALLNRLDEVKRNEASLRRSQLYSETVKSSHVPGGGPFNDAVVNRRMEKVFEAELLYQLSNLNREEYIDVIEENTLENDDNNNNNNDINRYNEVLDMECKQKRSSVKDITLTNDSNLVEQPMSLSNYRVLEFDQDIKDVDEISHHDEHLSMEEEELVPDEKKSVNSTDLGPGERPILPDIRRCRILSESINLTNSIHNINPNKTSKLIHGNSKISPQSIALSKTSFENNSASDICTDDENIQLRQKLLDEELDMIDKRINRLRLSSACDLHENQSHSAKLSRKDLKESTQINDNITPRNMYIVEGCVYGDNGVSDRKDSSNLPIDLLNTKPNTGETPSLSLISQPTTTAALDVLSSESTAVAQKISTSMASNNQSSYNTESTVVKYCISKPITGVLAERARDLIRIQKAKLLNLEKYKSTVELSQSSHTSNQSSVDMDSEIFTNSPATNMEISENEDVSCFSPDDSKQIMDYCSITKIGKHSSSWRTNDDKQSFEFSLQKNESSIPSTETPVIFNKSVQPPKSQHDDAYDKSHSSEIVIFDDAAQDVSKTPDHESCFETVSCIKNLNKMNYESYKHPHELNTIQISNKKNQKLEIKVPFQSSPSDPPIKISSQSTHLVDLPAMNNFSTVQSPSSSLSSSSSSSTLSPQSSMNSPSSIGSKQTMPPLSSSDKPQSLESYATSDTLKAELKALLTSSLINSIISHNSSVTTDTNDLKKLFSSQSYLLSSLSGIYRNNDQQSNENSTERPLCDGHADNQSINSNYSNKLTVNSDSIKTIKQRILNKYINANKEWLVTLSGLNNGKLLQTHSSSSSHSKSSVEFHCLSEVTDPKEIDWSETRSDSSSLRSKQISISKSPETHENFSSSQTISPLSMIYSTRFKPLPRLEEATSEESIHTVQVTSDFNNLSNTPSSWTDSRKSSEFGNLSIYSTINSSTTCMPDNFVKNEITNSSIQNVLNNEDYSHHLSEENDTIKQLLDNIPNTPVESNNNEIVPCLGSKLSSTSLSEKSDNGTLNVQEFGLKIVSCTIPVDDQRNNVITSETPVIINAISSDNIPVENLSENSRPSSPAEGAVSKFSPSYHQNVKFNVSASLPSVFVESMDGCEKYQRQTETVHCSSDNNLKTFMQTNETSLTDSLRSFEQHEVRCDLLSNSGTFTAGMKLFFLYTIQFLNLMFYFICKMLYNILEMHLCMFVVNIVFPDTLSNNVDAKNVSSPTDTLNNKKTTEKPTITHNKCLISKHALKDFMNNQRDRINSNRVVIKTSNTRKLDSFVCNSSKQRTTRSGIVQSMATNEQRSIKSKPSNVNIPSSTTQITRKSSLKSANVTNLFVNNKQLPSIPVCTSNSTRLSSKQIKTSESYNCTKLNPFNQAKVLQMELIQWQQKRLKCYQESRNNEMAISTNNVIPKTNTNCISIDADNNIPLISDDNVDNIINLKSIPGSIQIKNDQQLLENNKSSPSSDNADQTSVDLAMVNEDQPVVFCLPGIGTSHPPLAVCSGDLSIIEPVSEMNVPDDPTTPVIEHPNNVNFPLTSAIPPPDVSIHVSKSDSHSVKKISTISCTPVSSSKSYERNDTVLFNYDRHQQAHANRQRVKEFDRFNSTSFPFRVTKRKAEQYSKKNEMITKQCTLPSKANKPAEWIACDKVVVRDQVRWQSITSSKPFVYHPKTLKQIVHAYPTLPAKSNSSAHLSCSPTMKVDKEAQTDNNHAIIFNIEDIIRAQRNLASTNQNSPHLSSSDGTDDSKESLQKALELQQRINADLKNLLVSAMSGNLNVAQQLIDLISSNAYLCGQSEGLAHQKSVLQEAANTAEIVADVWQTKCIASRAVAGEAAKHATMSVHQAHLARHALAHLLGERAQIRRYLSQAIPLLSDYCNKHDIKLNKPNNQTCSTLSLTSLCFDLALAISPNASIQPIQCSSDTVGEELAQYVLTRVNNKNILKYDRMFPTTPTAFDASTTALSTVPPLETTETDDLLLKALELFQSTGKRKHNLELFSCSKCVGDVLVI</sequence>
<evidence type="ECO:0000256" key="2">
    <source>
        <dbReference type="SAM" id="MobiDB-lite"/>
    </source>
</evidence>
<dbReference type="EMBL" id="QMKO01001794">
    <property type="protein sequence ID" value="RTG86523.1"/>
    <property type="molecule type" value="Genomic_DNA"/>
</dbReference>
<dbReference type="PANTHER" id="PTHR13066">
    <property type="entry name" value="BASIC LEUCINE ZIPPER NUCLEAR FACTOR 1 BLZF1 PROTEIN"/>
    <property type="match status" value="1"/>
</dbReference>
<feature type="coiled-coil region" evidence="1">
    <location>
        <begin position="229"/>
        <end position="256"/>
    </location>
</feature>
<feature type="compositionally biased region" description="Basic and acidic residues" evidence="2">
    <location>
        <begin position="979"/>
        <end position="989"/>
    </location>
</feature>
<name>A0A430QFR1_SCHBO</name>
<feature type="compositionally biased region" description="Polar residues" evidence="2">
    <location>
        <begin position="893"/>
        <end position="913"/>
    </location>
</feature>